<evidence type="ECO:0000313" key="2">
    <source>
        <dbReference type="Proteomes" id="UP001342826"/>
    </source>
</evidence>
<reference evidence="1 2" key="1">
    <citation type="submission" date="2023-03" db="EMBL/GenBank/DDBJ databases">
        <title>Bacillus Genome Sequencing.</title>
        <authorList>
            <person name="Dunlap C."/>
        </authorList>
    </citation>
    <scope>NUCLEOTIDE SEQUENCE [LARGE SCALE GENOMIC DNA]</scope>
    <source>
        <strain evidence="1 2">NRS-1717</strain>
    </source>
</reference>
<dbReference type="Gene3D" id="3.40.630.30">
    <property type="match status" value="1"/>
</dbReference>
<gene>
    <name evidence="1" type="ORF">P9271_21435</name>
</gene>
<dbReference type="RefSeq" id="WP_066235568.1">
    <property type="nucleotide sequence ID" value="NZ_JARTFQ010000009.1"/>
</dbReference>
<dbReference type="GeneID" id="301143269"/>
<dbReference type="InterPro" id="IPR016181">
    <property type="entry name" value="Acyl_CoA_acyltransferase"/>
</dbReference>
<protein>
    <recommendedName>
        <fullName evidence="3">N-acetyltransferase domain-containing protein</fullName>
    </recommendedName>
</protein>
<name>A0ABU6P3E5_9BACI</name>
<accession>A0ABU6P3E5</accession>
<dbReference type="SUPFAM" id="SSF55729">
    <property type="entry name" value="Acyl-CoA N-acyltransferases (Nat)"/>
    <property type="match status" value="1"/>
</dbReference>
<comment type="caution">
    <text evidence="1">The sequence shown here is derived from an EMBL/GenBank/DDBJ whole genome shotgun (WGS) entry which is preliminary data.</text>
</comment>
<keyword evidence="2" id="KW-1185">Reference proteome</keyword>
<dbReference type="Proteomes" id="UP001342826">
    <property type="component" value="Unassembled WGS sequence"/>
</dbReference>
<dbReference type="EMBL" id="JARTFS010000020">
    <property type="protein sequence ID" value="MED4403866.1"/>
    <property type="molecule type" value="Genomic_DNA"/>
</dbReference>
<organism evidence="1 2">
    <name type="scientific">Metabacillus fastidiosus</name>
    <dbReference type="NCBI Taxonomy" id="1458"/>
    <lineage>
        <taxon>Bacteria</taxon>
        <taxon>Bacillati</taxon>
        <taxon>Bacillota</taxon>
        <taxon>Bacilli</taxon>
        <taxon>Bacillales</taxon>
        <taxon>Bacillaceae</taxon>
        <taxon>Metabacillus</taxon>
    </lineage>
</organism>
<sequence>MFYQLKVAEEKDLNKLTAFANKAGVNSEGFPELIDQFILMEDGNHELVACIGIEPVNEDGILRSLVVSDKLKQAHILTLFQSAQTLSRQKGMKYLYLITNNKASIDFLIMMGFEEISTEEVPVHLLNTEHMRSCLVENDKIVMVKEA</sequence>
<evidence type="ECO:0008006" key="3">
    <source>
        <dbReference type="Google" id="ProtNLM"/>
    </source>
</evidence>
<evidence type="ECO:0000313" key="1">
    <source>
        <dbReference type="EMBL" id="MED4403866.1"/>
    </source>
</evidence>
<proteinExistence type="predicted"/>